<dbReference type="Pfam" id="PF01984">
    <property type="entry name" value="dsDNA_bind"/>
    <property type="match status" value="1"/>
</dbReference>
<reference evidence="3" key="1">
    <citation type="submission" date="2019-12" db="EMBL/GenBank/DDBJ databases">
        <title>Genome sequence of Babesia ovis.</title>
        <authorList>
            <person name="Yamagishi J."/>
            <person name="Sevinc F."/>
            <person name="Xuan X."/>
        </authorList>
    </citation>
    <scope>NUCLEOTIDE SEQUENCE</scope>
    <source>
        <strain evidence="3">Selcuk</strain>
    </source>
</reference>
<keyword evidence="4" id="KW-1185">Reference proteome</keyword>
<dbReference type="AlphaFoldDB" id="A0A9W5WUA1"/>
<dbReference type="PANTHER" id="PTHR10840:SF0">
    <property type="entry name" value="PROGRAMMED CELL DEATH PROTEIN 5"/>
    <property type="match status" value="1"/>
</dbReference>
<sequence length="125" mass="14550">MDRIDFNQAAQNAQAMTQNTQEKQMQEEAKRESILEARRMTLRTVLTVEAQERLNRIAMVKPEKATQIENYLLQFTLKSGRRNKIDDDELKHIIETLSTIGASKISNIKIQRKRWNDDSDSDSDI</sequence>
<name>A0A9W5WUA1_BABOV</name>
<comment type="similarity">
    <text evidence="1">Belongs to the PDCD5 family.</text>
</comment>
<dbReference type="Gene3D" id="1.10.8.140">
    <property type="entry name" value="PDCD5-like"/>
    <property type="match status" value="1"/>
</dbReference>
<dbReference type="GO" id="GO:0005829">
    <property type="term" value="C:cytosol"/>
    <property type="evidence" value="ECO:0007669"/>
    <property type="project" value="TreeGrafter"/>
</dbReference>
<dbReference type="SUPFAM" id="SSF46950">
    <property type="entry name" value="Double-stranded DNA-binding domain"/>
    <property type="match status" value="1"/>
</dbReference>
<dbReference type="InterPro" id="IPR002836">
    <property type="entry name" value="PDCD5-like"/>
</dbReference>
<evidence type="ECO:0000256" key="2">
    <source>
        <dbReference type="SAM" id="MobiDB-lite"/>
    </source>
</evidence>
<evidence type="ECO:0000313" key="3">
    <source>
        <dbReference type="EMBL" id="GFE52992.1"/>
    </source>
</evidence>
<accession>A0A9W5WUA1</accession>
<organism evidence="3 4">
    <name type="scientific">Babesia ovis</name>
    <dbReference type="NCBI Taxonomy" id="5869"/>
    <lineage>
        <taxon>Eukaryota</taxon>
        <taxon>Sar</taxon>
        <taxon>Alveolata</taxon>
        <taxon>Apicomplexa</taxon>
        <taxon>Aconoidasida</taxon>
        <taxon>Piroplasmida</taxon>
        <taxon>Babesiidae</taxon>
        <taxon>Babesia</taxon>
    </lineage>
</organism>
<dbReference type="EMBL" id="BLIY01000003">
    <property type="protein sequence ID" value="GFE52992.1"/>
    <property type="molecule type" value="Genomic_DNA"/>
</dbReference>
<gene>
    <name evidence="3" type="ORF">BaOVIS_003960</name>
</gene>
<feature type="compositionally biased region" description="Low complexity" evidence="2">
    <location>
        <begin position="7"/>
        <end position="21"/>
    </location>
</feature>
<protein>
    <submittedName>
        <fullName evidence="3">Programmed cell death 5</fullName>
    </submittedName>
</protein>
<dbReference type="InterPro" id="IPR036883">
    <property type="entry name" value="PDCD5-like_sf"/>
</dbReference>
<feature type="region of interest" description="Disordered" evidence="2">
    <location>
        <begin position="1"/>
        <end position="30"/>
    </location>
</feature>
<dbReference type="GO" id="GO:0003677">
    <property type="term" value="F:DNA binding"/>
    <property type="evidence" value="ECO:0007669"/>
    <property type="project" value="InterPro"/>
</dbReference>
<dbReference type="PIRSF" id="PIRSF015730">
    <property type="entry name" value="TFAR19"/>
    <property type="match status" value="1"/>
</dbReference>
<dbReference type="OrthoDB" id="360484at2759"/>
<dbReference type="PANTHER" id="PTHR10840">
    <property type="entry name" value="PROGRAMMED CELL DEATH PROTEIN 5"/>
    <property type="match status" value="1"/>
</dbReference>
<evidence type="ECO:0000313" key="4">
    <source>
        <dbReference type="Proteomes" id="UP001057455"/>
    </source>
</evidence>
<proteinExistence type="inferred from homology"/>
<evidence type="ECO:0000256" key="1">
    <source>
        <dbReference type="ARBA" id="ARBA00010490"/>
    </source>
</evidence>
<comment type="caution">
    <text evidence="3">The sequence shown here is derived from an EMBL/GenBank/DDBJ whole genome shotgun (WGS) entry which is preliminary data.</text>
</comment>
<dbReference type="Proteomes" id="UP001057455">
    <property type="component" value="Unassembled WGS sequence"/>
</dbReference>